<feature type="transmembrane region" description="Helical" evidence="5">
    <location>
        <begin position="250"/>
        <end position="272"/>
    </location>
</feature>
<feature type="transmembrane region" description="Helical" evidence="5">
    <location>
        <begin position="42"/>
        <end position="61"/>
    </location>
</feature>
<keyword evidence="7" id="KW-1185">Reference proteome</keyword>
<dbReference type="Proteomes" id="UP000001551">
    <property type="component" value="Chromosome"/>
</dbReference>
<evidence type="ECO:0000256" key="3">
    <source>
        <dbReference type="ARBA" id="ARBA00022989"/>
    </source>
</evidence>
<dbReference type="KEGG" id="eha:Ethha_0432"/>
<dbReference type="PANTHER" id="PTHR43427">
    <property type="entry name" value="CHLORIDE CHANNEL PROTEIN CLC-E"/>
    <property type="match status" value="1"/>
</dbReference>
<feature type="transmembrane region" description="Helical" evidence="5">
    <location>
        <begin position="362"/>
        <end position="381"/>
    </location>
</feature>
<evidence type="ECO:0000256" key="5">
    <source>
        <dbReference type="SAM" id="Phobius"/>
    </source>
</evidence>
<dbReference type="EMBL" id="CP002400">
    <property type="protein sequence ID" value="ADU26017.1"/>
    <property type="molecule type" value="Genomic_DNA"/>
</dbReference>
<dbReference type="STRING" id="663278.Ethha_0432"/>
<dbReference type="RefSeq" id="WP_013484398.1">
    <property type="nucleotide sequence ID" value="NC_014828.1"/>
</dbReference>
<dbReference type="AlphaFoldDB" id="E6U8M6"/>
<sequence>MVSWRNRILLLLLTAATGVAMGSVSALFLWLLALVTGMRERQPLWIALLPVVGVFTVFLYTRFGKNAQRGNNLIIDSVNENEQVPLRMGIFTFICTVLTQLVGGSVGREGTAVQVGGTIANVLGRAFHLHHPYHRILVMAGISAGFGSVFGMPLAGAVFGMEMCFVGHLGYEALLPCFVASFTADSVTRALGITHETYAITSVPAVGWYSLLVVVIAAMIFGVAGRLFAVAIRALKLFYARRVSHPIPRVLLGSAVLLVAMLALRAVPYAGLSTWMIGAGFAGKAQWYDGPLKLLMTVLSLGAGFQGGEVTPLFDIGAGLGGWLGLVARLSPSLLAALGMISVFGCAANTPLTTLIMGFELFGNQSLPFVVIAVFVSYYVSGRSGIYGAQRVTAGRPFYRPAHPGETLDAAGNRSLTGYLVTHIMARFKKR</sequence>
<proteinExistence type="predicted"/>
<evidence type="ECO:0000256" key="4">
    <source>
        <dbReference type="ARBA" id="ARBA00023136"/>
    </source>
</evidence>
<gene>
    <name evidence="6" type="ordered locus">Ethha_0432</name>
</gene>
<dbReference type="InterPro" id="IPR014743">
    <property type="entry name" value="Cl-channel_core"/>
</dbReference>
<organism evidence="6 7">
    <name type="scientific">Ethanoligenens harbinense (strain DSM 18485 / JCM 12961 / CGMCC 1.5033 / YUAN-3)</name>
    <dbReference type="NCBI Taxonomy" id="663278"/>
    <lineage>
        <taxon>Bacteria</taxon>
        <taxon>Bacillati</taxon>
        <taxon>Bacillota</taxon>
        <taxon>Clostridia</taxon>
        <taxon>Eubacteriales</taxon>
        <taxon>Oscillospiraceae</taxon>
        <taxon>Ethanoligenens</taxon>
    </lineage>
</organism>
<keyword evidence="2 5" id="KW-0812">Transmembrane</keyword>
<feature type="transmembrane region" description="Helical" evidence="5">
    <location>
        <begin position="326"/>
        <end position="350"/>
    </location>
</feature>
<keyword evidence="4 5" id="KW-0472">Membrane</keyword>
<dbReference type="eggNOG" id="COG0038">
    <property type="taxonomic scope" value="Bacteria"/>
</dbReference>
<keyword evidence="3 5" id="KW-1133">Transmembrane helix</keyword>
<dbReference type="InterPro" id="IPR050368">
    <property type="entry name" value="ClC-type_chloride_channel"/>
</dbReference>
<feature type="transmembrane region" description="Helical" evidence="5">
    <location>
        <begin position="208"/>
        <end position="229"/>
    </location>
</feature>
<dbReference type="PRINTS" id="PR00762">
    <property type="entry name" value="CLCHANNEL"/>
</dbReference>
<evidence type="ECO:0000256" key="2">
    <source>
        <dbReference type="ARBA" id="ARBA00022692"/>
    </source>
</evidence>
<feature type="transmembrane region" description="Helical" evidence="5">
    <location>
        <begin position="136"/>
        <end position="159"/>
    </location>
</feature>
<reference evidence="6 7" key="1">
    <citation type="submission" date="2010-12" db="EMBL/GenBank/DDBJ databases">
        <title>Complete sequence of Ethanoligenens harbinense YUAN-3.</title>
        <authorList>
            <person name="Lucas S."/>
            <person name="Copeland A."/>
            <person name="Lapidus A."/>
            <person name="Cheng J.-F."/>
            <person name="Bruce D."/>
            <person name="Goodwin L."/>
            <person name="Pitluck S."/>
            <person name="Chertkov O."/>
            <person name="Misra M."/>
            <person name="Detter J.C."/>
            <person name="Han C."/>
            <person name="Tapia R."/>
            <person name="Land M."/>
            <person name="Hauser L."/>
            <person name="Jeffries C."/>
            <person name="Kyrpides N."/>
            <person name="Ivanova N."/>
            <person name="Mikhailova N."/>
            <person name="Wang A."/>
            <person name="Mouttaki H."/>
            <person name="He Z."/>
            <person name="Zhou J."/>
            <person name="Hemme C.L."/>
            <person name="Woyke T."/>
        </authorList>
    </citation>
    <scope>NUCLEOTIDE SEQUENCE [LARGE SCALE GENOMIC DNA]</scope>
    <source>
        <strain evidence="7">DSM 18485 / JCM 12961 / CGMCC 1.5033 / YUAN-3</strain>
    </source>
</reference>
<dbReference type="GO" id="GO:0016020">
    <property type="term" value="C:membrane"/>
    <property type="evidence" value="ECO:0007669"/>
    <property type="project" value="UniProtKB-SubCell"/>
</dbReference>
<dbReference type="SUPFAM" id="SSF81340">
    <property type="entry name" value="Clc chloride channel"/>
    <property type="match status" value="1"/>
</dbReference>
<evidence type="ECO:0000313" key="6">
    <source>
        <dbReference type="EMBL" id="ADU26017.1"/>
    </source>
</evidence>
<dbReference type="Pfam" id="PF00654">
    <property type="entry name" value="Voltage_CLC"/>
    <property type="match status" value="1"/>
</dbReference>
<accession>E6U8M6</accession>
<dbReference type="HOGENOM" id="CLU_015263_1_1_9"/>
<comment type="subcellular location">
    <subcellularLocation>
        <location evidence="1">Membrane</location>
        <topology evidence="1">Multi-pass membrane protein</topology>
    </subcellularLocation>
</comment>
<dbReference type="InterPro" id="IPR001807">
    <property type="entry name" value="ClC"/>
</dbReference>
<dbReference type="GO" id="GO:0015108">
    <property type="term" value="F:chloride transmembrane transporter activity"/>
    <property type="evidence" value="ECO:0007669"/>
    <property type="project" value="InterPro"/>
</dbReference>
<name>E6U8M6_ETHHY</name>
<evidence type="ECO:0000313" key="7">
    <source>
        <dbReference type="Proteomes" id="UP000001551"/>
    </source>
</evidence>
<protein>
    <submittedName>
        <fullName evidence="6">Cl-channel voltage-gated family protein</fullName>
    </submittedName>
</protein>
<dbReference type="Gene3D" id="1.10.3080.10">
    <property type="entry name" value="Clc chloride channel"/>
    <property type="match status" value="1"/>
</dbReference>
<evidence type="ECO:0000256" key="1">
    <source>
        <dbReference type="ARBA" id="ARBA00004141"/>
    </source>
</evidence>
<dbReference type="PANTHER" id="PTHR43427:SF12">
    <property type="entry name" value="CHLORIDE TRANSPORTER"/>
    <property type="match status" value="1"/>
</dbReference>